<gene>
    <name evidence="8" type="primary">yusV_2</name>
    <name evidence="8" type="ORF">Pan216_27570</name>
</gene>
<dbReference type="EMBL" id="CP036279">
    <property type="protein sequence ID" value="QDU61892.1"/>
    <property type="molecule type" value="Genomic_DNA"/>
</dbReference>
<dbReference type="PROSITE" id="PS50893">
    <property type="entry name" value="ABC_TRANSPORTER_2"/>
    <property type="match status" value="1"/>
</dbReference>
<evidence type="ECO:0000256" key="1">
    <source>
        <dbReference type="ARBA" id="ARBA00022448"/>
    </source>
</evidence>
<reference evidence="8 9" key="1">
    <citation type="submission" date="2019-02" db="EMBL/GenBank/DDBJ databases">
        <title>Deep-cultivation of Planctomycetes and their phenomic and genomic characterization uncovers novel biology.</title>
        <authorList>
            <person name="Wiegand S."/>
            <person name="Jogler M."/>
            <person name="Boedeker C."/>
            <person name="Pinto D."/>
            <person name="Vollmers J."/>
            <person name="Rivas-Marin E."/>
            <person name="Kohn T."/>
            <person name="Peeters S.H."/>
            <person name="Heuer A."/>
            <person name="Rast P."/>
            <person name="Oberbeckmann S."/>
            <person name="Bunk B."/>
            <person name="Jeske O."/>
            <person name="Meyerdierks A."/>
            <person name="Storesund J.E."/>
            <person name="Kallscheuer N."/>
            <person name="Luecker S."/>
            <person name="Lage O.M."/>
            <person name="Pohl T."/>
            <person name="Merkel B.J."/>
            <person name="Hornburger P."/>
            <person name="Mueller R.-W."/>
            <person name="Bruemmer F."/>
            <person name="Labrenz M."/>
            <person name="Spormann A.M."/>
            <person name="Op den Camp H."/>
            <person name="Overmann J."/>
            <person name="Amann R."/>
            <person name="Jetten M.S.M."/>
            <person name="Mascher T."/>
            <person name="Medema M.H."/>
            <person name="Devos D.P."/>
            <person name="Kaster A.-K."/>
            <person name="Ovreas L."/>
            <person name="Rohde M."/>
            <person name="Galperin M.Y."/>
            <person name="Jogler C."/>
        </authorList>
    </citation>
    <scope>NUCLEOTIDE SEQUENCE [LARGE SCALE GENOMIC DNA]</scope>
    <source>
        <strain evidence="8 9">Pan216</strain>
    </source>
</reference>
<evidence type="ECO:0000256" key="3">
    <source>
        <dbReference type="ARBA" id="ARBA00022840"/>
    </source>
</evidence>
<dbReference type="Pfam" id="PF00005">
    <property type="entry name" value="ABC_tran"/>
    <property type="match status" value="1"/>
</dbReference>
<dbReference type="GO" id="GO:0016887">
    <property type="term" value="F:ATP hydrolysis activity"/>
    <property type="evidence" value="ECO:0007669"/>
    <property type="project" value="InterPro"/>
</dbReference>
<dbReference type="AlphaFoldDB" id="A0A518B4L1"/>
<keyword evidence="1" id="KW-0813">Transport</keyword>
<dbReference type="GO" id="GO:0005524">
    <property type="term" value="F:ATP binding"/>
    <property type="evidence" value="ECO:0007669"/>
    <property type="project" value="UniProtKB-KW"/>
</dbReference>
<dbReference type="Proteomes" id="UP000317093">
    <property type="component" value="Chromosome"/>
</dbReference>
<evidence type="ECO:0000256" key="4">
    <source>
        <dbReference type="ARBA" id="ARBA00022967"/>
    </source>
</evidence>
<comment type="function">
    <text evidence="5">Part of the ABC transporter complex HmuTUV involved in hemin import. Responsible for energy coupling to the transport system.</text>
</comment>
<evidence type="ECO:0000313" key="8">
    <source>
        <dbReference type="EMBL" id="QDU61892.1"/>
    </source>
</evidence>
<dbReference type="InterPro" id="IPR017871">
    <property type="entry name" value="ABC_transporter-like_CS"/>
</dbReference>
<evidence type="ECO:0000256" key="2">
    <source>
        <dbReference type="ARBA" id="ARBA00022741"/>
    </source>
</evidence>
<accession>A0A518B4L1</accession>
<protein>
    <submittedName>
        <fullName evidence="8">Putative siderophore transport system ATP-binding protein YusV</fullName>
    </submittedName>
</protein>
<dbReference type="FunFam" id="3.40.50.300:FF:000134">
    <property type="entry name" value="Iron-enterobactin ABC transporter ATP-binding protein"/>
    <property type="match status" value="1"/>
</dbReference>
<dbReference type="InterPro" id="IPR003439">
    <property type="entry name" value="ABC_transporter-like_ATP-bd"/>
</dbReference>
<evidence type="ECO:0000256" key="5">
    <source>
        <dbReference type="ARBA" id="ARBA00037066"/>
    </source>
</evidence>
<keyword evidence="4" id="KW-1278">Translocase</keyword>
<dbReference type="SMART" id="SM00382">
    <property type="entry name" value="AAA"/>
    <property type="match status" value="1"/>
</dbReference>
<evidence type="ECO:0000313" key="9">
    <source>
        <dbReference type="Proteomes" id="UP000317093"/>
    </source>
</evidence>
<dbReference type="InterPro" id="IPR003593">
    <property type="entry name" value="AAA+_ATPase"/>
</dbReference>
<dbReference type="Gene3D" id="3.40.50.300">
    <property type="entry name" value="P-loop containing nucleotide triphosphate hydrolases"/>
    <property type="match status" value="1"/>
</dbReference>
<dbReference type="CDD" id="cd03214">
    <property type="entry name" value="ABC_Iron-Siderophores_B12_Hemin"/>
    <property type="match status" value="1"/>
</dbReference>
<keyword evidence="3 8" id="KW-0067">ATP-binding</keyword>
<dbReference type="PROSITE" id="PS00211">
    <property type="entry name" value="ABC_TRANSPORTER_1"/>
    <property type="match status" value="1"/>
</dbReference>
<feature type="region of interest" description="Disordered" evidence="6">
    <location>
        <begin position="245"/>
        <end position="264"/>
    </location>
</feature>
<dbReference type="SUPFAM" id="SSF52540">
    <property type="entry name" value="P-loop containing nucleoside triphosphate hydrolases"/>
    <property type="match status" value="1"/>
</dbReference>
<evidence type="ECO:0000259" key="7">
    <source>
        <dbReference type="PROSITE" id="PS50893"/>
    </source>
</evidence>
<keyword evidence="2" id="KW-0547">Nucleotide-binding</keyword>
<proteinExistence type="predicted"/>
<feature type="domain" description="ABC transporter" evidence="7">
    <location>
        <begin position="3"/>
        <end position="238"/>
    </location>
</feature>
<dbReference type="KEGG" id="knv:Pan216_27570"/>
<dbReference type="PANTHER" id="PTHR42794">
    <property type="entry name" value="HEMIN IMPORT ATP-BINDING PROTEIN HMUV"/>
    <property type="match status" value="1"/>
</dbReference>
<dbReference type="InterPro" id="IPR027417">
    <property type="entry name" value="P-loop_NTPase"/>
</dbReference>
<dbReference type="PANTHER" id="PTHR42794:SF1">
    <property type="entry name" value="HEMIN IMPORT ATP-BINDING PROTEIN HMUV"/>
    <property type="match status" value="1"/>
</dbReference>
<sequence>MKLAAEDLSFVVNNKTLVDSVGLSVDSGQWLAIVGPNGAGKTTLLRLLLGLVPSTAGQVLVGGDPLPRLSRQEVAKRIAFVPQDGQVAFGFSVREVVAAGRTPYLGRLKPPGPTDQEAIVQAMREADVTEFADRVITTLSGGERQRVFLARAFAQETPILALDEPTAHLDLYHEQAFLDQVAWRREQGLTVLSVLHDLNLAAAYADRVLLLNGGRVVAEGTPTDVLTEARIASVFRVNVDIRPDERSGRPTVTPRRRVGAAVGT</sequence>
<keyword evidence="9" id="KW-1185">Reference proteome</keyword>
<organism evidence="8 9">
    <name type="scientific">Kolteria novifilia</name>
    <dbReference type="NCBI Taxonomy" id="2527975"/>
    <lineage>
        <taxon>Bacteria</taxon>
        <taxon>Pseudomonadati</taxon>
        <taxon>Planctomycetota</taxon>
        <taxon>Planctomycetia</taxon>
        <taxon>Kolteriales</taxon>
        <taxon>Kolteriaceae</taxon>
        <taxon>Kolteria</taxon>
    </lineage>
</organism>
<evidence type="ECO:0000256" key="6">
    <source>
        <dbReference type="SAM" id="MobiDB-lite"/>
    </source>
</evidence>
<name>A0A518B4L1_9BACT</name>